<evidence type="ECO:0000256" key="5">
    <source>
        <dbReference type="ARBA" id="ARBA00023163"/>
    </source>
</evidence>
<feature type="domain" description="HTH lysR-type" evidence="6">
    <location>
        <begin position="1"/>
        <end position="58"/>
    </location>
</feature>
<dbReference type="Proteomes" id="UP000251889">
    <property type="component" value="Unassembled WGS sequence"/>
</dbReference>
<dbReference type="GO" id="GO:0003677">
    <property type="term" value="F:DNA binding"/>
    <property type="evidence" value="ECO:0007669"/>
    <property type="project" value="UniProtKB-KW"/>
</dbReference>
<name>A0A364XUV7_9BACT</name>
<evidence type="ECO:0000256" key="4">
    <source>
        <dbReference type="ARBA" id="ARBA00023159"/>
    </source>
</evidence>
<evidence type="ECO:0000313" key="7">
    <source>
        <dbReference type="EMBL" id="RAV97932.1"/>
    </source>
</evidence>
<dbReference type="InterPro" id="IPR036390">
    <property type="entry name" value="WH_DNA-bd_sf"/>
</dbReference>
<dbReference type="PANTHER" id="PTHR30346">
    <property type="entry name" value="TRANSCRIPTIONAL DUAL REGULATOR HCAR-RELATED"/>
    <property type="match status" value="1"/>
</dbReference>
<keyword evidence="3" id="KW-0238">DNA-binding</keyword>
<dbReference type="InterPro" id="IPR005119">
    <property type="entry name" value="LysR_subst-bd"/>
</dbReference>
<dbReference type="InterPro" id="IPR036388">
    <property type="entry name" value="WH-like_DNA-bd_sf"/>
</dbReference>
<dbReference type="RefSeq" id="WP_112749878.1">
    <property type="nucleotide sequence ID" value="NZ_QMFY01000024.1"/>
</dbReference>
<accession>A0A364XUV7</accession>
<organism evidence="7 8">
    <name type="scientific">Pseudochryseolinea flava</name>
    <dbReference type="NCBI Taxonomy" id="2059302"/>
    <lineage>
        <taxon>Bacteria</taxon>
        <taxon>Pseudomonadati</taxon>
        <taxon>Bacteroidota</taxon>
        <taxon>Cytophagia</taxon>
        <taxon>Cytophagales</taxon>
        <taxon>Fulvivirgaceae</taxon>
        <taxon>Pseudochryseolinea</taxon>
    </lineage>
</organism>
<comment type="similarity">
    <text evidence="1">Belongs to the LysR transcriptional regulatory family.</text>
</comment>
<keyword evidence="8" id="KW-1185">Reference proteome</keyword>
<sequence>MTLQQLRYIVTLDQERHFARAAELCAVTQPGLTIQLKNLEEEIGVKIFDRSRVPLKPTTVGDEIIEKARKVLRDVDAIQNLVVNKKNDLQGNLNIGIIPTLSPYLVPLFIRALEEAMPKMKFVIKESSTMELIRNLEAGRIDVAIMSTPTGNSSLKEFVLFQEPFVAYLHPAHPDLKAKTYQLREQDKLELLLLRDEYCFNAQLIDICSRGKRKTPEQSVYDINSIETLKNLVRASLGFAVVPWLSVMNELEDGFCKSFKDPVPVRDISLVVSDSFTRKLLLEKMSATIWNCLPAPLKKDRKHKRVKWNDSPYFLKILEGHQ</sequence>
<dbReference type="SUPFAM" id="SSF53850">
    <property type="entry name" value="Periplasmic binding protein-like II"/>
    <property type="match status" value="1"/>
</dbReference>
<dbReference type="SUPFAM" id="SSF46785">
    <property type="entry name" value="Winged helix' DNA-binding domain"/>
    <property type="match status" value="1"/>
</dbReference>
<dbReference type="FunFam" id="1.10.10.10:FF:000001">
    <property type="entry name" value="LysR family transcriptional regulator"/>
    <property type="match status" value="1"/>
</dbReference>
<evidence type="ECO:0000259" key="6">
    <source>
        <dbReference type="PROSITE" id="PS50931"/>
    </source>
</evidence>
<dbReference type="Gene3D" id="3.40.190.10">
    <property type="entry name" value="Periplasmic binding protein-like II"/>
    <property type="match status" value="2"/>
</dbReference>
<dbReference type="Pfam" id="PF03466">
    <property type="entry name" value="LysR_substrate"/>
    <property type="match status" value="1"/>
</dbReference>
<dbReference type="PRINTS" id="PR00039">
    <property type="entry name" value="HTHLYSR"/>
</dbReference>
<dbReference type="Pfam" id="PF00126">
    <property type="entry name" value="HTH_1"/>
    <property type="match status" value="1"/>
</dbReference>
<dbReference type="GO" id="GO:0003700">
    <property type="term" value="F:DNA-binding transcription factor activity"/>
    <property type="evidence" value="ECO:0007669"/>
    <property type="project" value="InterPro"/>
</dbReference>
<proteinExistence type="inferred from homology"/>
<gene>
    <name evidence="7" type="ORF">DQQ10_26025</name>
</gene>
<dbReference type="OrthoDB" id="9803735at2"/>
<keyword evidence="5" id="KW-0804">Transcription</keyword>
<dbReference type="Gene3D" id="1.10.10.10">
    <property type="entry name" value="Winged helix-like DNA-binding domain superfamily/Winged helix DNA-binding domain"/>
    <property type="match status" value="1"/>
</dbReference>
<protein>
    <submittedName>
        <fullName evidence="7">Hydrogen peroxide-inducible genes activator</fullName>
    </submittedName>
</protein>
<dbReference type="PROSITE" id="PS50931">
    <property type="entry name" value="HTH_LYSR"/>
    <property type="match status" value="1"/>
</dbReference>
<reference evidence="7 8" key="1">
    <citation type="submission" date="2018-06" db="EMBL/GenBank/DDBJ databases">
        <title>Chryseolinea flavus sp. nov., a member of the phylum Bacteroidetes isolated from soil.</title>
        <authorList>
            <person name="Li Y."/>
            <person name="Wang J."/>
        </authorList>
    </citation>
    <scope>NUCLEOTIDE SEQUENCE [LARGE SCALE GENOMIC DNA]</scope>
    <source>
        <strain evidence="7 8">SDU1-6</strain>
    </source>
</reference>
<keyword evidence="4" id="KW-0010">Activator</keyword>
<evidence type="ECO:0000256" key="3">
    <source>
        <dbReference type="ARBA" id="ARBA00023125"/>
    </source>
</evidence>
<dbReference type="GO" id="GO:0032993">
    <property type="term" value="C:protein-DNA complex"/>
    <property type="evidence" value="ECO:0007669"/>
    <property type="project" value="TreeGrafter"/>
</dbReference>
<comment type="caution">
    <text evidence="7">The sequence shown here is derived from an EMBL/GenBank/DDBJ whole genome shotgun (WGS) entry which is preliminary data.</text>
</comment>
<dbReference type="AlphaFoldDB" id="A0A364XUV7"/>
<evidence type="ECO:0000256" key="2">
    <source>
        <dbReference type="ARBA" id="ARBA00023015"/>
    </source>
</evidence>
<dbReference type="EMBL" id="QMFY01000024">
    <property type="protein sequence ID" value="RAV97932.1"/>
    <property type="molecule type" value="Genomic_DNA"/>
</dbReference>
<evidence type="ECO:0000313" key="8">
    <source>
        <dbReference type="Proteomes" id="UP000251889"/>
    </source>
</evidence>
<dbReference type="CDD" id="cd08411">
    <property type="entry name" value="PBP2_OxyR"/>
    <property type="match status" value="1"/>
</dbReference>
<evidence type="ECO:0000256" key="1">
    <source>
        <dbReference type="ARBA" id="ARBA00009437"/>
    </source>
</evidence>
<dbReference type="InterPro" id="IPR000847">
    <property type="entry name" value="LysR_HTH_N"/>
</dbReference>
<keyword evidence="2" id="KW-0805">Transcription regulation</keyword>
<dbReference type="PANTHER" id="PTHR30346:SF26">
    <property type="entry name" value="HYDROGEN PEROXIDE-INDUCIBLE GENES ACTIVATOR"/>
    <property type="match status" value="1"/>
</dbReference>